<dbReference type="GO" id="GO:0032259">
    <property type="term" value="P:methylation"/>
    <property type="evidence" value="ECO:0007669"/>
    <property type="project" value="UniProtKB-KW"/>
</dbReference>
<evidence type="ECO:0000313" key="10">
    <source>
        <dbReference type="Proteomes" id="UP000700908"/>
    </source>
</evidence>
<dbReference type="Gene3D" id="3.90.120.10">
    <property type="entry name" value="DNA Methylase, subunit A, domain 2"/>
    <property type="match status" value="1"/>
</dbReference>
<feature type="domain" description="HTH merR-type" evidence="8">
    <location>
        <begin position="15"/>
        <end position="56"/>
    </location>
</feature>
<keyword evidence="4 6" id="KW-0949">S-adenosyl-L-methionine</keyword>
<keyword evidence="3 6" id="KW-0808">Transferase</keyword>
<keyword evidence="10" id="KW-1185">Reference proteome</keyword>
<dbReference type="EMBL" id="JAIMFO010000005">
    <property type="protein sequence ID" value="MBY4797389.1"/>
    <property type="molecule type" value="Genomic_DNA"/>
</dbReference>
<evidence type="ECO:0000313" key="9">
    <source>
        <dbReference type="EMBL" id="MBY4797389.1"/>
    </source>
</evidence>
<dbReference type="InterPro" id="IPR001525">
    <property type="entry name" value="C5_MeTfrase"/>
</dbReference>
<dbReference type="CDD" id="cd00315">
    <property type="entry name" value="Cyt_C5_DNA_methylase"/>
    <property type="match status" value="1"/>
</dbReference>
<dbReference type="Proteomes" id="UP000700908">
    <property type="component" value="Unassembled WGS sequence"/>
</dbReference>
<dbReference type="RefSeq" id="WP_222199113.1">
    <property type="nucleotide sequence ID" value="NZ_JAIMFO010000005.1"/>
</dbReference>
<dbReference type="Gene3D" id="3.40.50.150">
    <property type="entry name" value="Vaccinia Virus protein VP39"/>
    <property type="match status" value="1"/>
</dbReference>
<evidence type="ECO:0000256" key="5">
    <source>
        <dbReference type="ARBA" id="ARBA00022747"/>
    </source>
</evidence>
<sequence>MTVEQVDGFVSITAAARALDVSVDTIRRWNKLGLIKATRDKNNNRLFNLTEIERLQKKLAGDEGDTKYEVLEADKLFEEASCVDLFAGGGGTALGFHNAGIPHVMLNEFDTDAVSTLQKNSDSHELNWNVLAGDVREIDFSTYAGTAVIQAGFPCQAFSYAGKSRGFEDTRGTLFFEFARAIKAIKPKIAIGENVRGLVKHDGGRTLETMLNTLDELGYRVSYRVLRAQYLDVPQKRERLIMFAVRKDLDCPILFPKEKDYFISLRQALKDCPESDGQKYPKRKAEIMAMVPEGGNWRDLPLEIQKEYMKGSFHLSGGKTGMARRMSWDQPCLTLTCAPAQKQTERCHPSETRPLNVREYARIQTFPDDWEFAGKLTSQYKQIGNAVPVNLGYHVGRCVLASLGCIPIADDMEEVEPLQIQG</sequence>
<dbReference type="SUPFAM" id="SSF53335">
    <property type="entry name" value="S-adenosyl-L-methionine-dependent methyltransferases"/>
    <property type="match status" value="1"/>
</dbReference>
<dbReference type="PANTHER" id="PTHR10629">
    <property type="entry name" value="CYTOSINE-SPECIFIC METHYLTRANSFERASE"/>
    <property type="match status" value="1"/>
</dbReference>
<evidence type="ECO:0000256" key="1">
    <source>
        <dbReference type="ARBA" id="ARBA00011975"/>
    </source>
</evidence>
<evidence type="ECO:0000256" key="6">
    <source>
        <dbReference type="PROSITE-ProRule" id="PRU01016"/>
    </source>
</evidence>
<evidence type="ECO:0000256" key="7">
    <source>
        <dbReference type="RuleBase" id="RU000416"/>
    </source>
</evidence>
<evidence type="ECO:0000259" key="8">
    <source>
        <dbReference type="PROSITE" id="PS50937"/>
    </source>
</evidence>
<dbReference type="PANTHER" id="PTHR10629:SF52">
    <property type="entry name" value="DNA (CYTOSINE-5)-METHYLTRANSFERASE 1"/>
    <property type="match status" value="1"/>
</dbReference>
<dbReference type="PROSITE" id="PS50937">
    <property type="entry name" value="HTH_MERR_2"/>
    <property type="match status" value="1"/>
</dbReference>
<evidence type="ECO:0000256" key="2">
    <source>
        <dbReference type="ARBA" id="ARBA00022603"/>
    </source>
</evidence>
<protein>
    <recommendedName>
        <fullName evidence="1">DNA (cytosine-5-)-methyltransferase</fullName>
        <ecNumber evidence="1">2.1.1.37</ecNumber>
    </recommendedName>
</protein>
<dbReference type="PROSITE" id="PS00095">
    <property type="entry name" value="C5_MTASE_2"/>
    <property type="match status" value="1"/>
</dbReference>
<dbReference type="Pfam" id="PF00145">
    <property type="entry name" value="DNA_methylase"/>
    <property type="match status" value="1"/>
</dbReference>
<evidence type="ECO:0000256" key="4">
    <source>
        <dbReference type="ARBA" id="ARBA00022691"/>
    </source>
</evidence>
<keyword evidence="5" id="KW-0680">Restriction system</keyword>
<dbReference type="Gene3D" id="1.10.1660.10">
    <property type="match status" value="1"/>
</dbReference>
<gene>
    <name evidence="9" type="primary">dcm</name>
    <name evidence="9" type="ORF">K6V98_03285</name>
</gene>
<dbReference type="InterPro" id="IPR000551">
    <property type="entry name" value="MerR-type_HTH_dom"/>
</dbReference>
<name>A0ABS7MJ59_9ACTN</name>
<organism evidence="9 10">
    <name type="scientific">Collinsella ureilytica</name>
    <dbReference type="NCBI Taxonomy" id="2869515"/>
    <lineage>
        <taxon>Bacteria</taxon>
        <taxon>Bacillati</taxon>
        <taxon>Actinomycetota</taxon>
        <taxon>Coriobacteriia</taxon>
        <taxon>Coriobacteriales</taxon>
        <taxon>Coriobacteriaceae</taxon>
        <taxon>Collinsella</taxon>
    </lineage>
</organism>
<dbReference type="PRINTS" id="PR00105">
    <property type="entry name" value="C5METTRFRASE"/>
</dbReference>
<accession>A0ABS7MJ59</accession>
<dbReference type="PROSITE" id="PS51679">
    <property type="entry name" value="SAM_MT_C5"/>
    <property type="match status" value="1"/>
</dbReference>
<keyword evidence="2 6" id="KW-0489">Methyltransferase</keyword>
<dbReference type="InterPro" id="IPR029063">
    <property type="entry name" value="SAM-dependent_MTases_sf"/>
</dbReference>
<comment type="similarity">
    <text evidence="6 7">Belongs to the class I-like SAM-binding methyltransferase superfamily. C5-methyltransferase family.</text>
</comment>
<comment type="caution">
    <text evidence="9">The sequence shown here is derived from an EMBL/GenBank/DDBJ whole genome shotgun (WGS) entry which is preliminary data.</text>
</comment>
<proteinExistence type="inferred from homology"/>
<reference evidence="9 10" key="1">
    <citation type="submission" date="2021-08" db="EMBL/GenBank/DDBJ databases">
        <title>Collinsella faecalis sp. nov. isolated from swine faeces.</title>
        <authorList>
            <person name="Oh B.S."/>
            <person name="Lee J.H."/>
        </authorList>
    </citation>
    <scope>NUCLEOTIDE SEQUENCE [LARGE SCALE GENOMIC DNA]</scope>
    <source>
        <strain evidence="9 10">AGMB00827</strain>
    </source>
</reference>
<evidence type="ECO:0000256" key="3">
    <source>
        <dbReference type="ARBA" id="ARBA00022679"/>
    </source>
</evidence>
<dbReference type="Pfam" id="PF00376">
    <property type="entry name" value="MerR"/>
    <property type="match status" value="1"/>
</dbReference>
<dbReference type="InterPro" id="IPR050390">
    <property type="entry name" value="C5-Methyltransferase"/>
</dbReference>
<dbReference type="EC" id="2.1.1.37" evidence="1"/>
<dbReference type="NCBIfam" id="TIGR00675">
    <property type="entry name" value="dcm"/>
    <property type="match status" value="1"/>
</dbReference>
<feature type="active site" evidence="6">
    <location>
        <position position="155"/>
    </location>
</feature>
<dbReference type="GO" id="GO:0003886">
    <property type="term" value="F:DNA (cytosine-5-)-methyltransferase activity"/>
    <property type="evidence" value="ECO:0007669"/>
    <property type="project" value="UniProtKB-EC"/>
</dbReference>
<dbReference type="SUPFAM" id="SSF46955">
    <property type="entry name" value="Putative DNA-binding domain"/>
    <property type="match status" value="1"/>
</dbReference>
<dbReference type="InterPro" id="IPR031303">
    <property type="entry name" value="C5_meth_CS"/>
</dbReference>
<dbReference type="InterPro" id="IPR009061">
    <property type="entry name" value="DNA-bd_dom_put_sf"/>
</dbReference>
<dbReference type="CDD" id="cd04761">
    <property type="entry name" value="HTH_MerR-SF"/>
    <property type="match status" value="1"/>
</dbReference>